<feature type="signal peptide" evidence="2">
    <location>
        <begin position="1"/>
        <end position="25"/>
    </location>
</feature>
<dbReference type="PANTHER" id="PTHR21666">
    <property type="entry name" value="PEPTIDASE-RELATED"/>
    <property type="match status" value="1"/>
</dbReference>
<proteinExistence type="predicted"/>
<name>A0A0K1JI60_9MICO</name>
<reference evidence="4 5" key="1">
    <citation type="submission" date="2015-03" db="EMBL/GenBank/DDBJ databases">
        <title>Luteipulveratus halotolerans sp. nov., a novel actinobacterium (Dermacoccaceae) from Sarawak, Malaysia.</title>
        <authorList>
            <person name="Juboi H."/>
            <person name="Basik A."/>
            <person name="Shamsul S.S."/>
            <person name="Arnold P."/>
            <person name="Schmitt E.K."/>
            <person name="Sanglier J.-J."/>
            <person name="Yeo T."/>
        </authorList>
    </citation>
    <scope>NUCLEOTIDE SEQUENCE [LARGE SCALE GENOMIC DNA]</scope>
    <source>
        <strain evidence="4 5">MN07-A0370</strain>
    </source>
</reference>
<sequence length="174" mass="17740">MDATLIAALLAAATAVLSVGSSSIAGSSAAPGRPAPAHGYVWPLDPQPEVVRAFEPPPLPWSPGHRGVDLRGHPGQVVRSAGAGRVVYSGVIAGRGVVSVEHSGGWRTTYEPLDSRVNVGTTLAAGSTIGHLATSGSHCAPGACLHWGLLTAPDTYRDPLQLLGARRPVLLPLG</sequence>
<dbReference type="InterPro" id="IPR016047">
    <property type="entry name" value="M23ase_b-sheet_dom"/>
</dbReference>
<dbReference type="InterPro" id="IPR050570">
    <property type="entry name" value="Cell_wall_metabolism_enzyme"/>
</dbReference>
<organism evidence="4 5">
    <name type="scientific">Luteipulveratus mongoliensis</name>
    <dbReference type="NCBI Taxonomy" id="571913"/>
    <lineage>
        <taxon>Bacteria</taxon>
        <taxon>Bacillati</taxon>
        <taxon>Actinomycetota</taxon>
        <taxon>Actinomycetes</taxon>
        <taxon>Micrococcales</taxon>
        <taxon>Dermacoccaceae</taxon>
        <taxon>Luteipulveratus</taxon>
    </lineage>
</organism>
<dbReference type="KEGG" id="lmoi:VV02_11935"/>
<evidence type="ECO:0000256" key="2">
    <source>
        <dbReference type="SAM" id="SignalP"/>
    </source>
</evidence>
<dbReference type="Pfam" id="PF01551">
    <property type="entry name" value="Peptidase_M23"/>
    <property type="match status" value="1"/>
</dbReference>
<evidence type="ECO:0000256" key="1">
    <source>
        <dbReference type="ARBA" id="ARBA00022729"/>
    </source>
</evidence>
<dbReference type="OrthoDB" id="5245088at2"/>
<feature type="chain" id="PRO_5038380380" description="M23ase beta-sheet core domain-containing protein" evidence="2">
    <location>
        <begin position="26"/>
        <end position="174"/>
    </location>
</feature>
<gene>
    <name evidence="4" type="ORF">VV02_11935</name>
</gene>
<evidence type="ECO:0000259" key="3">
    <source>
        <dbReference type="Pfam" id="PF01551"/>
    </source>
</evidence>
<keyword evidence="1 2" id="KW-0732">Signal</keyword>
<evidence type="ECO:0000313" key="5">
    <source>
        <dbReference type="Proteomes" id="UP000066480"/>
    </source>
</evidence>
<accession>A0A0K1JI60</accession>
<dbReference type="Gene3D" id="2.70.70.10">
    <property type="entry name" value="Glucose Permease (Domain IIA)"/>
    <property type="match status" value="1"/>
</dbReference>
<keyword evidence="5" id="KW-1185">Reference proteome</keyword>
<dbReference type="SUPFAM" id="SSF51261">
    <property type="entry name" value="Duplicated hybrid motif"/>
    <property type="match status" value="1"/>
</dbReference>
<dbReference type="STRING" id="571913.VV02_11935"/>
<protein>
    <recommendedName>
        <fullName evidence="3">M23ase beta-sheet core domain-containing protein</fullName>
    </recommendedName>
</protein>
<dbReference type="PANTHER" id="PTHR21666:SF289">
    <property type="entry name" value="L-ALA--D-GLU ENDOPEPTIDASE"/>
    <property type="match status" value="1"/>
</dbReference>
<dbReference type="AlphaFoldDB" id="A0A0K1JI60"/>
<evidence type="ECO:0000313" key="4">
    <source>
        <dbReference type="EMBL" id="AKU16407.1"/>
    </source>
</evidence>
<dbReference type="InterPro" id="IPR011055">
    <property type="entry name" value="Dup_hybrid_motif"/>
</dbReference>
<dbReference type="EMBL" id="CP011112">
    <property type="protein sequence ID" value="AKU16407.1"/>
    <property type="molecule type" value="Genomic_DNA"/>
</dbReference>
<dbReference type="Proteomes" id="UP000066480">
    <property type="component" value="Chromosome"/>
</dbReference>
<dbReference type="GO" id="GO:0004222">
    <property type="term" value="F:metalloendopeptidase activity"/>
    <property type="evidence" value="ECO:0007669"/>
    <property type="project" value="TreeGrafter"/>
</dbReference>
<dbReference type="RefSeq" id="WP_052591739.1">
    <property type="nucleotide sequence ID" value="NZ_CP011112.1"/>
</dbReference>
<feature type="domain" description="M23ase beta-sheet core" evidence="3">
    <location>
        <begin position="64"/>
        <end position="150"/>
    </location>
</feature>
<dbReference type="CDD" id="cd12797">
    <property type="entry name" value="M23_peptidase"/>
    <property type="match status" value="1"/>
</dbReference>